<feature type="compositionally biased region" description="Polar residues" evidence="8">
    <location>
        <begin position="364"/>
        <end position="373"/>
    </location>
</feature>
<dbReference type="GO" id="GO:0006396">
    <property type="term" value="P:RNA processing"/>
    <property type="evidence" value="ECO:0007669"/>
    <property type="project" value="InterPro"/>
</dbReference>
<sequence length="506" mass="59436">MGEGEYENEHIEVSKKGRHRKKLLYNSILQLMEFYFSDSNLAKDRFLSQLISENPFVDINIFLKFNKIRKLNCTLDDLRKAISKSDMIELSECKERIKRKMPIKINENVDNCTIYVENIKADANHEWVSQIFSEFGNVVYVSIPKYRHNKTNKGFAFVEFEDEAGAKNALTYFESIGCKMPSETNPENLKSIQTFQEKDADDLANSECATDTKEYKPEEMQEATKRKNEEDSNECNKKRKLDCPETNKDQIENNESDNINKTEEDLREPNKKVKVDNDDSDPKTDHQENMEFEDIEHKKKKKHKKDKKKSIIKEIGLQILSKPEWKKMRNRYLDLQKKKMKEFKQYLNKPKFSQKHDKFKKGNIDNQQSSQAENQKEESNVKLTFLSGVIVKVTLPEPVVDAKKIKNEIKSFSSDIKYVDIPIPAGCEEVFVRFSNSECAKEFCNKEYPGEKTLLEGDEEQMYWEKIQNDRSIKFSKNVKKQRGRDKLLKKAEKERAKHIKFDEGE</sequence>
<dbReference type="PROSITE" id="PS50102">
    <property type="entry name" value="RRM"/>
    <property type="match status" value="1"/>
</dbReference>
<dbReference type="PROSITE" id="PS51939">
    <property type="entry name" value="XRRM"/>
    <property type="match status" value="1"/>
</dbReference>
<feature type="domain" description="RRM" evidence="9">
    <location>
        <begin position="112"/>
        <end position="199"/>
    </location>
</feature>
<dbReference type="InterPro" id="IPR045180">
    <property type="entry name" value="La_dom_prot"/>
</dbReference>
<feature type="compositionally biased region" description="Basic and acidic residues" evidence="8">
    <location>
        <begin position="354"/>
        <end position="363"/>
    </location>
</feature>
<dbReference type="PROSITE" id="PS50961">
    <property type="entry name" value="HTH_LA"/>
    <property type="match status" value="1"/>
</dbReference>
<dbReference type="Pfam" id="PF05383">
    <property type="entry name" value="La"/>
    <property type="match status" value="1"/>
</dbReference>
<feature type="region of interest" description="Disordered" evidence="8">
    <location>
        <begin position="350"/>
        <end position="377"/>
    </location>
</feature>
<dbReference type="InterPro" id="IPR036388">
    <property type="entry name" value="WH-like_DNA-bd_sf"/>
</dbReference>
<dbReference type="RefSeq" id="XP_028127725.1">
    <property type="nucleotide sequence ID" value="XM_028271924.1"/>
</dbReference>
<dbReference type="OrthoDB" id="6818895at2759"/>
<dbReference type="SUPFAM" id="SSF46785">
    <property type="entry name" value="Winged helix' DNA-binding domain"/>
    <property type="match status" value="1"/>
</dbReference>
<feature type="region of interest" description="Disordered" evidence="8">
    <location>
        <begin position="197"/>
        <end position="309"/>
    </location>
</feature>
<dbReference type="Gene3D" id="1.10.10.10">
    <property type="entry name" value="Winged helix-like DNA-binding domain superfamily/Winged helix DNA-binding domain"/>
    <property type="match status" value="1"/>
</dbReference>
<dbReference type="GO" id="GO:0005634">
    <property type="term" value="C:nucleus"/>
    <property type="evidence" value="ECO:0007669"/>
    <property type="project" value="UniProtKB-SubCell"/>
</dbReference>
<accession>A0A6P7F2H3</accession>
<evidence type="ECO:0000313" key="14">
    <source>
        <dbReference type="RefSeq" id="XP_028127725.1"/>
    </source>
</evidence>
<evidence type="ECO:0000256" key="5">
    <source>
        <dbReference type="ARBA" id="ARBA00023163"/>
    </source>
</evidence>
<dbReference type="PRINTS" id="PR00302">
    <property type="entry name" value="LUPUSLA"/>
</dbReference>
<dbReference type="SMART" id="SM00360">
    <property type="entry name" value="RRM"/>
    <property type="match status" value="1"/>
</dbReference>
<evidence type="ECO:0000256" key="4">
    <source>
        <dbReference type="ARBA" id="ARBA00023015"/>
    </source>
</evidence>
<dbReference type="SUPFAM" id="SSF54928">
    <property type="entry name" value="RNA-binding domain, RBD"/>
    <property type="match status" value="1"/>
</dbReference>
<dbReference type="AlphaFoldDB" id="A0A6P7F2H3"/>
<dbReference type="InterPro" id="IPR036390">
    <property type="entry name" value="WH_DNA-bd_sf"/>
</dbReference>
<dbReference type="InterPro" id="IPR012677">
    <property type="entry name" value="Nucleotide-bd_a/b_plait_sf"/>
</dbReference>
<dbReference type="CDD" id="cd07323">
    <property type="entry name" value="LAM"/>
    <property type="match status" value="1"/>
</dbReference>
<keyword evidence="5" id="KW-0804">Transcription</keyword>
<evidence type="ECO:0000256" key="6">
    <source>
        <dbReference type="ARBA" id="ARBA00023242"/>
    </source>
</evidence>
<keyword evidence="3 7" id="KW-0694">RNA-binding</keyword>
<dbReference type="GeneID" id="114324172"/>
<dbReference type="InterPro" id="IPR014886">
    <property type="entry name" value="La_xRRM"/>
</dbReference>
<evidence type="ECO:0000313" key="13">
    <source>
        <dbReference type="Proteomes" id="UP001652700"/>
    </source>
</evidence>
<dbReference type="InParanoid" id="A0A6P7F2H3"/>
<dbReference type="PANTHER" id="PTHR22792:SF62">
    <property type="entry name" value="LA-RELATED PROTEIN 7"/>
    <property type="match status" value="1"/>
</dbReference>
<dbReference type="FunCoup" id="A0A6P7F2H3">
    <property type="interactions" value="1562"/>
</dbReference>
<dbReference type="InterPro" id="IPR000504">
    <property type="entry name" value="RRM_dom"/>
</dbReference>
<dbReference type="InterPro" id="IPR035979">
    <property type="entry name" value="RBD_domain_sf"/>
</dbReference>
<dbReference type="Pfam" id="PF08777">
    <property type="entry name" value="RRM_3"/>
    <property type="match status" value="1"/>
</dbReference>
<dbReference type="KEGG" id="dvv:114324172"/>
<dbReference type="SMART" id="SM00715">
    <property type="entry name" value="LA"/>
    <property type="match status" value="1"/>
</dbReference>
<name>A0A6P7F2H3_DIAVI</name>
<evidence type="ECO:0000256" key="2">
    <source>
        <dbReference type="ARBA" id="ARBA00008680"/>
    </source>
</evidence>
<evidence type="ECO:0000259" key="10">
    <source>
        <dbReference type="PROSITE" id="PS50961"/>
    </source>
</evidence>
<evidence type="ECO:0000259" key="9">
    <source>
        <dbReference type="PROSITE" id="PS50102"/>
    </source>
</evidence>
<feature type="domain" description="XRRM" evidence="11">
    <location>
        <begin position="384"/>
        <end position="494"/>
    </location>
</feature>
<evidence type="ECO:0000256" key="1">
    <source>
        <dbReference type="ARBA" id="ARBA00004123"/>
    </source>
</evidence>
<evidence type="ECO:0000259" key="11">
    <source>
        <dbReference type="PROSITE" id="PS51939"/>
    </source>
</evidence>
<dbReference type="GO" id="GO:1990904">
    <property type="term" value="C:ribonucleoprotein complex"/>
    <property type="evidence" value="ECO:0007669"/>
    <property type="project" value="UniProtKB-UniRule"/>
</dbReference>
<evidence type="ECO:0000256" key="3">
    <source>
        <dbReference type="ARBA" id="ARBA00022884"/>
    </source>
</evidence>
<dbReference type="Pfam" id="PF00076">
    <property type="entry name" value="RRM_1"/>
    <property type="match status" value="1"/>
</dbReference>
<comment type="similarity">
    <text evidence="2">Belongs to the LARP7 family.</text>
</comment>
<evidence type="ECO:0000256" key="8">
    <source>
        <dbReference type="SAM" id="MobiDB-lite"/>
    </source>
</evidence>
<dbReference type="EnsemblMetazoa" id="XM_028271924.2">
    <property type="protein sequence ID" value="XP_028127725.1"/>
    <property type="gene ID" value="LOC114324172"/>
</dbReference>
<dbReference type="Gene3D" id="3.30.70.330">
    <property type="match status" value="2"/>
</dbReference>
<comment type="subcellular location">
    <subcellularLocation>
        <location evidence="1">Nucleus</location>
    </subcellularLocation>
</comment>
<keyword evidence="13" id="KW-1185">Reference proteome</keyword>
<gene>
    <name evidence="14" type="primary">LOC114324172</name>
</gene>
<protein>
    <submittedName>
        <fullName evidence="14">La-related protein 7</fullName>
    </submittedName>
</protein>
<proteinExistence type="inferred from homology"/>
<evidence type="ECO:0000256" key="7">
    <source>
        <dbReference type="PROSITE-ProRule" id="PRU00332"/>
    </source>
</evidence>
<reference evidence="12" key="2">
    <citation type="submission" date="2025-05" db="UniProtKB">
        <authorList>
            <consortium name="EnsemblMetazoa"/>
        </authorList>
    </citation>
    <scope>IDENTIFICATION</scope>
</reference>
<feature type="compositionally biased region" description="Basic and acidic residues" evidence="8">
    <location>
        <begin position="258"/>
        <end position="289"/>
    </location>
</feature>
<feature type="compositionally biased region" description="Basic and acidic residues" evidence="8">
    <location>
        <begin position="210"/>
        <end position="251"/>
    </location>
</feature>
<feature type="compositionally biased region" description="Basic residues" evidence="8">
    <location>
        <begin position="298"/>
        <end position="309"/>
    </location>
</feature>
<feature type="domain" description="HTH La-type RNA-binding" evidence="10">
    <location>
        <begin position="18"/>
        <end position="107"/>
    </location>
</feature>
<dbReference type="GO" id="GO:0003723">
    <property type="term" value="F:RNA binding"/>
    <property type="evidence" value="ECO:0007669"/>
    <property type="project" value="UniProtKB-UniRule"/>
</dbReference>
<dbReference type="PANTHER" id="PTHR22792">
    <property type="entry name" value="LUPUS LA PROTEIN-RELATED"/>
    <property type="match status" value="1"/>
</dbReference>
<dbReference type="Proteomes" id="UP001652700">
    <property type="component" value="Unplaced"/>
</dbReference>
<keyword evidence="6" id="KW-0539">Nucleus</keyword>
<evidence type="ECO:0000313" key="12">
    <source>
        <dbReference type="EnsemblMetazoa" id="XP_028127725.1"/>
    </source>
</evidence>
<keyword evidence="4" id="KW-0805">Transcription regulation</keyword>
<reference evidence="14" key="1">
    <citation type="submission" date="2025-04" db="UniProtKB">
        <authorList>
            <consortium name="RefSeq"/>
        </authorList>
    </citation>
    <scope>IDENTIFICATION</scope>
    <source>
        <tissue evidence="14">Whole insect</tissue>
    </source>
</reference>
<dbReference type="CTD" id="51574"/>
<dbReference type="InterPro" id="IPR006630">
    <property type="entry name" value="La_HTH"/>
</dbReference>
<organism evidence="14">
    <name type="scientific">Diabrotica virgifera virgifera</name>
    <name type="common">western corn rootworm</name>
    <dbReference type="NCBI Taxonomy" id="50390"/>
    <lineage>
        <taxon>Eukaryota</taxon>
        <taxon>Metazoa</taxon>
        <taxon>Ecdysozoa</taxon>
        <taxon>Arthropoda</taxon>
        <taxon>Hexapoda</taxon>
        <taxon>Insecta</taxon>
        <taxon>Pterygota</taxon>
        <taxon>Neoptera</taxon>
        <taxon>Endopterygota</taxon>
        <taxon>Coleoptera</taxon>
        <taxon>Polyphaga</taxon>
        <taxon>Cucujiformia</taxon>
        <taxon>Chrysomeloidea</taxon>
        <taxon>Chrysomelidae</taxon>
        <taxon>Galerucinae</taxon>
        <taxon>Diabroticina</taxon>
        <taxon>Diabroticites</taxon>
        <taxon>Diabrotica</taxon>
    </lineage>
</organism>
<dbReference type="InterPro" id="IPR002344">
    <property type="entry name" value="Lupus_La"/>
</dbReference>